<evidence type="ECO:0000313" key="2">
    <source>
        <dbReference type="Proteomes" id="UP000828048"/>
    </source>
</evidence>
<gene>
    <name evidence="1" type="ORF">Vadar_019719</name>
</gene>
<keyword evidence="2" id="KW-1185">Reference proteome</keyword>
<dbReference type="EMBL" id="CM037156">
    <property type="protein sequence ID" value="KAH7837932.1"/>
    <property type="molecule type" value="Genomic_DNA"/>
</dbReference>
<organism evidence="1 2">
    <name type="scientific">Vaccinium darrowii</name>
    <dbReference type="NCBI Taxonomy" id="229202"/>
    <lineage>
        <taxon>Eukaryota</taxon>
        <taxon>Viridiplantae</taxon>
        <taxon>Streptophyta</taxon>
        <taxon>Embryophyta</taxon>
        <taxon>Tracheophyta</taxon>
        <taxon>Spermatophyta</taxon>
        <taxon>Magnoliopsida</taxon>
        <taxon>eudicotyledons</taxon>
        <taxon>Gunneridae</taxon>
        <taxon>Pentapetalae</taxon>
        <taxon>asterids</taxon>
        <taxon>Ericales</taxon>
        <taxon>Ericaceae</taxon>
        <taxon>Vaccinioideae</taxon>
        <taxon>Vaccinieae</taxon>
        <taxon>Vaccinium</taxon>
    </lineage>
</organism>
<dbReference type="Proteomes" id="UP000828048">
    <property type="component" value="Chromosome 6"/>
</dbReference>
<protein>
    <submittedName>
        <fullName evidence="1">Uncharacterized protein</fullName>
    </submittedName>
</protein>
<comment type="caution">
    <text evidence="1">The sequence shown here is derived from an EMBL/GenBank/DDBJ whole genome shotgun (WGS) entry which is preliminary data.</text>
</comment>
<name>A0ACB7XAZ7_9ERIC</name>
<reference evidence="1 2" key="1">
    <citation type="journal article" date="2021" name="Hortic Res">
        <title>High-quality reference genome and annotation aids understanding of berry development for evergreen blueberry (Vaccinium darrowii).</title>
        <authorList>
            <person name="Yu J."/>
            <person name="Hulse-Kemp A.M."/>
            <person name="Babiker E."/>
            <person name="Staton M."/>
        </authorList>
    </citation>
    <scope>NUCLEOTIDE SEQUENCE [LARGE SCALE GENOMIC DNA]</scope>
    <source>
        <strain evidence="2">cv. NJ 8807/NJ 8810</strain>
        <tissue evidence="1">Young leaf</tissue>
    </source>
</reference>
<evidence type="ECO:0000313" key="1">
    <source>
        <dbReference type="EMBL" id="KAH7837932.1"/>
    </source>
</evidence>
<sequence length="198" mass="21884">MALKTWEIKNKIVAIETSSSSESDAIFHYNKATQCRVEYSQTNKQLVDLSLCTFLSYTFDAPVTLDWSRGSQEQEAQPHSLGIPTNSWYPPSVVSSPTSSRPGTPSSTFSSCFSLQRPVDRPQTLSHVSPTMAAGINVLLKDKRSTYGTQSQGFPHSEVVALKQQVADQKQLFANQGKVLADYDKKLEKMMLMLATGV</sequence>
<accession>A0ACB7XAZ7</accession>
<proteinExistence type="predicted"/>